<reference evidence="5 6" key="1">
    <citation type="submission" date="2023-03" db="EMBL/GenBank/DDBJ databases">
        <title>Whole genome sequencing of Methanotrichaceae archaeon M04Ac.</title>
        <authorList>
            <person name="Khomyakova M.A."/>
            <person name="Merkel A.Y."/>
            <person name="Slobodkin A.I."/>
        </authorList>
    </citation>
    <scope>NUCLEOTIDE SEQUENCE [LARGE SCALE GENOMIC DNA]</scope>
    <source>
        <strain evidence="5 6">M04Ac</strain>
    </source>
</reference>
<dbReference type="Pfam" id="PF20257">
    <property type="entry name" value="SAM_HAT_C"/>
    <property type="match status" value="1"/>
</dbReference>
<comment type="similarity">
    <text evidence="2">Belongs to the SAM hydrolase / SAM-dependent halogenase family.</text>
</comment>
<evidence type="ECO:0000259" key="4">
    <source>
        <dbReference type="Pfam" id="PF20257"/>
    </source>
</evidence>
<gene>
    <name evidence="5" type="ORF">P0O24_07530</name>
</gene>
<dbReference type="Gene3D" id="3.40.50.10790">
    <property type="entry name" value="S-adenosyl-l-methionine hydroxide adenosyltransferase, N-terminal"/>
    <property type="match status" value="1"/>
</dbReference>
<evidence type="ECO:0000256" key="1">
    <source>
        <dbReference type="ARBA" id="ARBA00022691"/>
    </source>
</evidence>
<dbReference type="Pfam" id="PF01887">
    <property type="entry name" value="SAM_HAT_N"/>
    <property type="match status" value="1"/>
</dbReference>
<dbReference type="PANTHER" id="PTHR35092:SF1">
    <property type="entry name" value="CHLORINASE MJ1651"/>
    <property type="match status" value="1"/>
</dbReference>
<keyword evidence="1" id="KW-0949">S-adenosyl-L-methionine</keyword>
<evidence type="ECO:0000313" key="6">
    <source>
        <dbReference type="Proteomes" id="UP001215956"/>
    </source>
</evidence>
<protein>
    <submittedName>
        <fullName evidence="5">SAM-dependent chlorinase/fluorinase</fullName>
    </submittedName>
</protein>
<dbReference type="PIRSF" id="PIRSF006779">
    <property type="entry name" value="UCP006779"/>
    <property type="match status" value="1"/>
</dbReference>
<dbReference type="Gene3D" id="2.40.30.90">
    <property type="entry name" value="Bacterial fluorinating enzyme like"/>
    <property type="match status" value="1"/>
</dbReference>
<evidence type="ECO:0000259" key="3">
    <source>
        <dbReference type="Pfam" id="PF01887"/>
    </source>
</evidence>
<accession>A0ABT5XFD1</accession>
<feature type="domain" description="S-adenosyl-l-methionine hydroxide adenosyltransferase C-terminal" evidence="4">
    <location>
        <begin position="205"/>
        <end position="293"/>
    </location>
</feature>
<dbReference type="SUPFAM" id="SSF101852">
    <property type="entry name" value="Bacterial fluorinating enzyme, C-terminal domain"/>
    <property type="match status" value="1"/>
</dbReference>
<proteinExistence type="inferred from homology"/>
<organism evidence="5 6">
    <name type="scientific">Candidatus Methanocrinis alkalitolerans</name>
    <dbReference type="NCBI Taxonomy" id="3033395"/>
    <lineage>
        <taxon>Archaea</taxon>
        <taxon>Methanobacteriati</taxon>
        <taxon>Methanobacteriota</taxon>
        <taxon>Stenosarchaea group</taxon>
        <taxon>Methanomicrobia</taxon>
        <taxon>Methanotrichales</taxon>
        <taxon>Methanotrichaceae</taxon>
        <taxon>Methanocrinis</taxon>
    </lineage>
</organism>
<dbReference type="InterPro" id="IPR046470">
    <property type="entry name" value="SAM_HAT_C"/>
</dbReference>
<evidence type="ECO:0000256" key="2">
    <source>
        <dbReference type="ARBA" id="ARBA00024035"/>
    </source>
</evidence>
<feature type="domain" description="S-adenosyl-l-methionine hydroxide adenosyltransferase N-terminal" evidence="3">
    <location>
        <begin position="35"/>
        <end position="182"/>
    </location>
</feature>
<sequence>MSRRLLMLAAMMAAISPLIVGGVPEPDKGMVQDLVVLLTDYGTCDFYVGALEGSIYSSNPDARISAITHEVAAFNVAEGSYILARAAREYPPGTVFAAEVDPGVGAGVRSIVLETKDGKLFVGPDNGLFTGVMDELGVAAVREVRNLSLTRQGDGYAAFKGVEVYGPVAGRLAGGVATSEVGPEIFDPVRIEAARAGIEDGVLVGAVAHVDHWGNLVTNIPYHLADEVGLAPNDRIEIAVGGNVVEAAFGSTYSDVPRGEMVAFVGFMGSLGIAINMDSAAEDLGASAGDSVRVRKVLKVQR</sequence>
<name>A0ABT5XFD1_9EURY</name>
<dbReference type="RefSeq" id="WP_316969132.1">
    <property type="nucleotide sequence ID" value="NZ_JARFPL010000020.1"/>
</dbReference>
<dbReference type="InterPro" id="IPR046469">
    <property type="entry name" value="SAM_HAT_N"/>
</dbReference>
<evidence type="ECO:0000313" key="5">
    <source>
        <dbReference type="EMBL" id="MDF0593430.1"/>
    </source>
</evidence>
<dbReference type="PANTHER" id="PTHR35092">
    <property type="entry name" value="CHLORINASE MJ1651"/>
    <property type="match status" value="1"/>
</dbReference>
<dbReference type="InterPro" id="IPR023227">
    <property type="entry name" value="SAM_OH_AdoTrfase_C_sf"/>
</dbReference>
<dbReference type="InterPro" id="IPR023228">
    <property type="entry name" value="SAM_OH_AdoTrfase_N_sf"/>
</dbReference>
<dbReference type="InterPro" id="IPR002747">
    <property type="entry name" value="SAM_OH_AdoTrfase"/>
</dbReference>
<dbReference type="Proteomes" id="UP001215956">
    <property type="component" value="Unassembled WGS sequence"/>
</dbReference>
<dbReference type="EMBL" id="JARFPL010000020">
    <property type="protein sequence ID" value="MDF0593430.1"/>
    <property type="molecule type" value="Genomic_DNA"/>
</dbReference>
<comment type="caution">
    <text evidence="5">The sequence shown here is derived from an EMBL/GenBank/DDBJ whole genome shotgun (WGS) entry which is preliminary data.</text>
</comment>
<dbReference type="SUPFAM" id="SSF102522">
    <property type="entry name" value="Bacterial fluorinating enzyme, N-terminal domain"/>
    <property type="match status" value="1"/>
</dbReference>
<keyword evidence="6" id="KW-1185">Reference proteome</keyword>